<dbReference type="PANTHER" id="PTHR46005">
    <property type="entry name" value="RHO GTPASE-ACTIVATING PROTEIN 190"/>
    <property type="match status" value="1"/>
</dbReference>
<dbReference type="GO" id="GO:0005829">
    <property type="term" value="C:cytosol"/>
    <property type="evidence" value="ECO:0007669"/>
    <property type="project" value="TreeGrafter"/>
</dbReference>
<name>H0YQU3_TAEGU</name>
<dbReference type="Ensembl" id="ENSTGUT00000000661.2">
    <property type="protein sequence ID" value="ENSTGUP00000000650.2"/>
    <property type="gene ID" value="ENSTGUG00000000642.2"/>
</dbReference>
<dbReference type="InterPro" id="IPR000198">
    <property type="entry name" value="RhoGAP_dom"/>
</dbReference>
<dbReference type="GO" id="GO:0050770">
    <property type="term" value="P:regulation of axonogenesis"/>
    <property type="evidence" value="ECO:0007669"/>
    <property type="project" value="TreeGrafter"/>
</dbReference>
<dbReference type="Proteomes" id="UP000007754">
    <property type="component" value="Unplaced"/>
</dbReference>
<dbReference type="STRING" id="59729.ENSTGUP00000029408"/>
<organism evidence="3 4">
    <name type="scientific">Taeniopygia guttata</name>
    <name type="common">Zebra finch</name>
    <name type="synonym">Poephila guttata</name>
    <dbReference type="NCBI Taxonomy" id="59729"/>
    <lineage>
        <taxon>Eukaryota</taxon>
        <taxon>Metazoa</taxon>
        <taxon>Chordata</taxon>
        <taxon>Craniata</taxon>
        <taxon>Vertebrata</taxon>
        <taxon>Euteleostomi</taxon>
        <taxon>Archelosauria</taxon>
        <taxon>Archosauria</taxon>
        <taxon>Dinosauria</taxon>
        <taxon>Saurischia</taxon>
        <taxon>Theropoda</taxon>
        <taxon>Coelurosauria</taxon>
        <taxon>Aves</taxon>
        <taxon>Neognathae</taxon>
        <taxon>Neoaves</taxon>
        <taxon>Telluraves</taxon>
        <taxon>Australaves</taxon>
        <taxon>Passeriformes</taxon>
        <taxon>Passeroidea</taxon>
        <taxon>Estrildidae</taxon>
        <taxon>Estrildinae</taxon>
        <taxon>Taeniopygia</taxon>
    </lineage>
</organism>
<evidence type="ECO:0000313" key="3">
    <source>
        <dbReference type="Ensembl" id="ENSTGUP00000000650.2"/>
    </source>
</evidence>
<keyword evidence="4" id="KW-1185">Reference proteome</keyword>
<dbReference type="CDD" id="cd04373">
    <property type="entry name" value="RhoGAP_p190"/>
    <property type="match status" value="1"/>
</dbReference>
<dbReference type="SUPFAM" id="SSF48350">
    <property type="entry name" value="GTPase activation domain, GAP"/>
    <property type="match status" value="1"/>
</dbReference>
<dbReference type="Gene3D" id="1.10.555.10">
    <property type="entry name" value="Rho GTPase activation protein"/>
    <property type="match status" value="1"/>
</dbReference>
<dbReference type="Pfam" id="PF00620">
    <property type="entry name" value="RhoGAP"/>
    <property type="match status" value="1"/>
</dbReference>
<dbReference type="FunFam" id="1.10.555.10:FF:000021">
    <property type="entry name" value="rho GTPase-activating protein 5"/>
    <property type="match status" value="1"/>
</dbReference>
<dbReference type="InterPro" id="IPR051978">
    <property type="entry name" value="Rho-GAP_domain"/>
</dbReference>
<dbReference type="GO" id="GO:0005096">
    <property type="term" value="F:GTPase activator activity"/>
    <property type="evidence" value="ECO:0007669"/>
    <property type="project" value="TreeGrafter"/>
</dbReference>
<sequence>VPLASVVSPERPIPVFIERCIQYIEATGLSTEGIYRVSGNKSEMESLQRQFDQDHGLDLAEKDFTVNAVAGAMKSFFSELPEPLVPYAMQLELVEAHKIGDREQKLLALRDVLRRFPRENYEVFKYVIAHLNRVSQQHRVNLMTSENLSICFWPTLMRPDFSTMDALTATRTYQTIIELFIHQCPFFFSLRPPPDTPGSPGPAPATAPSPPSPARTPSPPPETLEP</sequence>
<feature type="domain" description="Rho-GAP" evidence="2">
    <location>
        <begin position="1"/>
        <end position="188"/>
    </location>
</feature>
<protein>
    <recommendedName>
        <fullName evidence="2">Rho-GAP domain-containing protein</fullName>
    </recommendedName>
</protein>
<proteinExistence type="predicted"/>
<dbReference type="HOGENOM" id="CLU_1880253_0_0_1"/>
<dbReference type="InParanoid" id="H0YQU3"/>
<reference evidence="3" key="2">
    <citation type="submission" date="2025-09" db="UniProtKB">
        <authorList>
            <consortium name="Ensembl"/>
        </authorList>
    </citation>
    <scope>IDENTIFICATION</scope>
</reference>
<dbReference type="PANTHER" id="PTHR46005:SF1">
    <property type="entry name" value="RHO GTPASE-ACTIVATING PROTEIN 35"/>
    <property type="match status" value="1"/>
</dbReference>
<evidence type="ECO:0000259" key="2">
    <source>
        <dbReference type="PROSITE" id="PS50238"/>
    </source>
</evidence>
<feature type="region of interest" description="Disordered" evidence="1">
    <location>
        <begin position="191"/>
        <end position="226"/>
    </location>
</feature>
<dbReference type="GO" id="GO:0008361">
    <property type="term" value="P:regulation of cell size"/>
    <property type="evidence" value="ECO:0007669"/>
    <property type="project" value="TreeGrafter"/>
</dbReference>
<dbReference type="PROSITE" id="PS50238">
    <property type="entry name" value="RHOGAP"/>
    <property type="match status" value="1"/>
</dbReference>
<dbReference type="GO" id="GO:0007266">
    <property type="term" value="P:Rho protein signal transduction"/>
    <property type="evidence" value="ECO:0007669"/>
    <property type="project" value="TreeGrafter"/>
</dbReference>
<dbReference type="GeneTree" id="ENSGT01030000234635"/>
<reference evidence="3" key="1">
    <citation type="submission" date="2025-08" db="UniProtKB">
        <authorList>
            <consortium name="Ensembl"/>
        </authorList>
    </citation>
    <scope>IDENTIFICATION</scope>
</reference>
<dbReference type="SMART" id="SM00324">
    <property type="entry name" value="RhoGAP"/>
    <property type="match status" value="1"/>
</dbReference>
<evidence type="ECO:0000256" key="1">
    <source>
        <dbReference type="SAM" id="MobiDB-lite"/>
    </source>
</evidence>
<dbReference type="InterPro" id="IPR008936">
    <property type="entry name" value="Rho_GTPase_activation_prot"/>
</dbReference>
<dbReference type="AlphaFoldDB" id="H0YQU3"/>
<accession>H0YQU3</accession>
<evidence type="ECO:0000313" key="4">
    <source>
        <dbReference type="Proteomes" id="UP000007754"/>
    </source>
</evidence>
<dbReference type="OMA" id="HIHRISE"/>